<dbReference type="AlphaFoldDB" id="X1FAI5"/>
<reference evidence="1" key="1">
    <citation type="journal article" date="2014" name="Front. Microbiol.">
        <title>High frequency of phylogenetically diverse reductive dehalogenase-homologous genes in deep subseafloor sedimentary metagenomes.</title>
        <authorList>
            <person name="Kawai M."/>
            <person name="Futagami T."/>
            <person name="Toyoda A."/>
            <person name="Takaki Y."/>
            <person name="Nishi S."/>
            <person name="Hori S."/>
            <person name="Arai W."/>
            <person name="Tsubouchi T."/>
            <person name="Morono Y."/>
            <person name="Uchiyama I."/>
            <person name="Ito T."/>
            <person name="Fujiyama A."/>
            <person name="Inagaki F."/>
            <person name="Takami H."/>
        </authorList>
    </citation>
    <scope>NUCLEOTIDE SEQUENCE</scope>
    <source>
        <strain evidence="1">Expedition CK06-06</strain>
    </source>
</reference>
<feature type="non-terminal residue" evidence="1">
    <location>
        <position position="51"/>
    </location>
</feature>
<organism evidence="1">
    <name type="scientific">marine sediment metagenome</name>
    <dbReference type="NCBI Taxonomy" id="412755"/>
    <lineage>
        <taxon>unclassified sequences</taxon>
        <taxon>metagenomes</taxon>
        <taxon>ecological metagenomes</taxon>
    </lineage>
</organism>
<feature type="non-terminal residue" evidence="1">
    <location>
        <position position="1"/>
    </location>
</feature>
<evidence type="ECO:0000313" key="1">
    <source>
        <dbReference type="EMBL" id="GAH29555.1"/>
    </source>
</evidence>
<comment type="caution">
    <text evidence="1">The sequence shown here is derived from an EMBL/GenBank/DDBJ whole genome shotgun (WGS) entry which is preliminary data.</text>
</comment>
<sequence>LTNSIAVGDQAQIDYVTINSNGDYIGNVLDINWARARKKEYFIFAGNRRNQ</sequence>
<gene>
    <name evidence="1" type="ORF">S01H4_67024</name>
</gene>
<protein>
    <submittedName>
        <fullName evidence="1">Uncharacterized protein</fullName>
    </submittedName>
</protein>
<dbReference type="EMBL" id="BART01041866">
    <property type="protein sequence ID" value="GAH29555.1"/>
    <property type="molecule type" value="Genomic_DNA"/>
</dbReference>
<name>X1FAI5_9ZZZZ</name>
<proteinExistence type="predicted"/>
<accession>X1FAI5</accession>